<comment type="caution">
    <text evidence="1">The sequence shown here is derived from an EMBL/GenBank/DDBJ whole genome shotgun (WGS) entry which is preliminary data.</text>
</comment>
<keyword evidence="2" id="KW-1185">Reference proteome</keyword>
<protein>
    <submittedName>
        <fullName evidence="1">Uncharacterized protein</fullName>
    </submittedName>
</protein>
<reference evidence="1" key="1">
    <citation type="submission" date="2022-04" db="EMBL/GenBank/DDBJ databases">
        <title>Genome of the entomopathogenic fungus Entomophthora muscae.</title>
        <authorList>
            <person name="Elya C."/>
            <person name="Lovett B.R."/>
            <person name="Lee E."/>
            <person name="Macias A.M."/>
            <person name="Hajek A.E."/>
            <person name="De Bivort B.L."/>
            <person name="Kasson M.T."/>
            <person name="De Fine Licht H.H."/>
            <person name="Stajich J.E."/>
        </authorList>
    </citation>
    <scope>NUCLEOTIDE SEQUENCE</scope>
    <source>
        <strain evidence="1">Berkeley</strain>
    </source>
</reference>
<feature type="non-terminal residue" evidence="1">
    <location>
        <position position="1"/>
    </location>
</feature>
<sequence>YLKINNGIFQVFMIINVNAIIHTKGELCNKHVAPKKYGETTFSRLGLKRRRKV</sequence>
<evidence type="ECO:0000313" key="1">
    <source>
        <dbReference type="EMBL" id="KAJ9086892.1"/>
    </source>
</evidence>
<proteinExistence type="predicted"/>
<name>A0ACC2UJF2_9FUNG</name>
<dbReference type="EMBL" id="QTSX02000548">
    <property type="protein sequence ID" value="KAJ9086892.1"/>
    <property type="molecule type" value="Genomic_DNA"/>
</dbReference>
<organism evidence="1 2">
    <name type="scientific">Entomophthora muscae</name>
    <dbReference type="NCBI Taxonomy" id="34485"/>
    <lineage>
        <taxon>Eukaryota</taxon>
        <taxon>Fungi</taxon>
        <taxon>Fungi incertae sedis</taxon>
        <taxon>Zoopagomycota</taxon>
        <taxon>Entomophthoromycotina</taxon>
        <taxon>Entomophthoromycetes</taxon>
        <taxon>Entomophthorales</taxon>
        <taxon>Entomophthoraceae</taxon>
        <taxon>Entomophthora</taxon>
    </lineage>
</organism>
<accession>A0ACC2UJF2</accession>
<evidence type="ECO:0000313" key="2">
    <source>
        <dbReference type="Proteomes" id="UP001165960"/>
    </source>
</evidence>
<gene>
    <name evidence="1" type="ORF">DSO57_1038904</name>
</gene>
<dbReference type="Proteomes" id="UP001165960">
    <property type="component" value="Unassembled WGS sequence"/>
</dbReference>